<dbReference type="PRINTS" id="PR00155">
    <property type="entry name" value="AMICYANIN"/>
</dbReference>
<dbReference type="InterPro" id="IPR028096">
    <property type="entry name" value="EfeO_Cupredoxin"/>
</dbReference>
<name>A0ABR6BNW7_9PSEU</name>
<dbReference type="CDD" id="cd13921">
    <property type="entry name" value="Amicyanin"/>
    <property type="match status" value="1"/>
</dbReference>
<feature type="compositionally biased region" description="Low complexity" evidence="5">
    <location>
        <begin position="183"/>
        <end position="199"/>
    </location>
</feature>
<dbReference type="InterPro" id="IPR008972">
    <property type="entry name" value="Cupredoxin"/>
</dbReference>
<keyword evidence="2" id="KW-0813">Transport</keyword>
<evidence type="ECO:0000256" key="6">
    <source>
        <dbReference type="SAM" id="Phobius"/>
    </source>
</evidence>
<comment type="subcellular location">
    <subcellularLocation>
        <location evidence="1">Periplasm</location>
    </subcellularLocation>
</comment>
<dbReference type="InterPro" id="IPR052721">
    <property type="entry name" value="ET_Amicyanin"/>
</dbReference>
<dbReference type="Gene3D" id="2.60.40.420">
    <property type="entry name" value="Cupredoxins - blue copper proteins"/>
    <property type="match status" value="1"/>
</dbReference>
<dbReference type="Proteomes" id="UP000517916">
    <property type="component" value="Unassembled WGS sequence"/>
</dbReference>
<dbReference type="Pfam" id="PF13473">
    <property type="entry name" value="Cupredoxin_1"/>
    <property type="match status" value="1"/>
</dbReference>
<gene>
    <name evidence="8" type="ORF">BC739_005558</name>
</gene>
<proteinExistence type="predicted"/>
<keyword evidence="4" id="KW-0249">Electron transport</keyword>
<evidence type="ECO:0000259" key="7">
    <source>
        <dbReference type="Pfam" id="PF13473"/>
    </source>
</evidence>
<dbReference type="PANTHER" id="PTHR36507:SF1">
    <property type="entry name" value="BLL1555 PROTEIN"/>
    <property type="match status" value="1"/>
</dbReference>
<dbReference type="InterPro" id="IPR002386">
    <property type="entry name" value="Amicyanin/Pseudoazurin"/>
</dbReference>
<evidence type="ECO:0000256" key="5">
    <source>
        <dbReference type="SAM" id="MobiDB-lite"/>
    </source>
</evidence>
<dbReference type="RefSeq" id="WP_182838847.1">
    <property type="nucleotide sequence ID" value="NZ_BAAABQ010000073.1"/>
</dbReference>
<protein>
    <submittedName>
        <fullName evidence="8">Plastocyanin</fullName>
    </submittedName>
</protein>
<reference evidence="8 9" key="1">
    <citation type="submission" date="2020-08" db="EMBL/GenBank/DDBJ databases">
        <title>Genomic Encyclopedia of Archaeal and Bacterial Type Strains, Phase II (KMG-II): from individual species to whole genera.</title>
        <authorList>
            <person name="Goeker M."/>
        </authorList>
    </citation>
    <scope>NUCLEOTIDE SEQUENCE [LARGE SCALE GENOMIC DNA]</scope>
    <source>
        <strain evidence="8 9">DSM 43850</strain>
    </source>
</reference>
<feature type="domain" description="EfeO-type cupredoxin-like" evidence="7">
    <location>
        <begin position="86"/>
        <end position="174"/>
    </location>
</feature>
<keyword evidence="3" id="KW-0574">Periplasm</keyword>
<feature type="region of interest" description="Disordered" evidence="5">
    <location>
        <begin position="175"/>
        <end position="205"/>
    </location>
</feature>
<dbReference type="InterPro" id="IPR035668">
    <property type="entry name" value="Amicyanin"/>
</dbReference>
<organism evidence="8 9">
    <name type="scientific">Kutzneria viridogrisea</name>
    <dbReference type="NCBI Taxonomy" id="47990"/>
    <lineage>
        <taxon>Bacteria</taxon>
        <taxon>Bacillati</taxon>
        <taxon>Actinomycetota</taxon>
        <taxon>Actinomycetes</taxon>
        <taxon>Pseudonocardiales</taxon>
        <taxon>Pseudonocardiaceae</taxon>
        <taxon>Kutzneria</taxon>
    </lineage>
</organism>
<evidence type="ECO:0000256" key="2">
    <source>
        <dbReference type="ARBA" id="ARBA00022448"/>
    </source>
</evidence>
<keyword evidence="6" id="KW-1133">Transmembrane helix</keyword>
<dbReference type="EMBL" id="JACJID010000004">
    <property type="protein sequence ID" value="MBA8928341.1"/>
    <property type="molecule type" value="Genomic_DNA"/>
</dbReference>
<dbReference type="SUPFAM" id="SSF49503">
    <property type="entry name" value="Cupredoxins"/>
    <property type="match status" value="1"/>
</dbReference>
<keyword evidence="9" id="KW-1185">Reference proteome</keyword>
<evidence type="ECO:0000256" key="4">
    <source>
        <dbReference type="ARBA" id="ARBA00022982"/>
    </source>
</evidence>
<accession>A0ABR6BNW7</accession>
<feature type="transmembrane region" description="Helical" evidence="6">
    <location>
        <begin position="21"/>
        <end position="40"/>
    </location>
</feature>
<evidence type="ECO:0000313" key="9">
    <source>
        <dbReference type="Proteomes" id="UP000517916"/>
    </source>
</evidence>
<keyword evidence="6" id="KW-0472">Membrane</keyword>
<comment type="caution">
    <text evidence="8">The sequence shown here is derived from an EMBL/GenBank/DDBJ whole genome shotgun (WGS) entry which is preliminary data.</text>
</comment>
<evidence type="ECO:0000313" key="8">
    <source>
        <dbReference type="EMBL" id="MBA8928341.1"/>
    </source>
</evidence>
<evidence type="ECO:0000256" key="3">
    <source>
        <dbReference type="ARBA" id="ARBA00022764"/>
    </source>
</evidence>
<sequence length="322" mass="33614">MHSPAPADAEKIAPPTRRGRGGVLLPAIALLAVAGSILALTTMRGNDQQTTALSGVDLAAQSAALPESVLSQQKVAAVQYSPELEAKSAASAPIAVDIKNYAYAPTAVTVAVGDTVVWTNRDTAPHTVTVSSGPEMVNSPTLQQGQSFTFTFTKPGSYSYYCAVHPDMKATLTVTGSAPPPTTTTAPPTTTTGTTTTSMPMPPPSSGGCAVKAALAPFIAHLKAAHLEEGVGQQVTDLLDLDQYVKTHTVLIENMLTPVLNGDADQAVKDVLTPLLAHLKAAHLEEGLGQQVTDLLNVDQYVKTHTVLIENMLTPVFNQLTC</sequence>
<keyword evidence="6" id="KW-0812">Transmembrane</keyword>
<evidence type="ECO:0000256" key="1">
    <source>
        <dbReference type="ARBA" id="ARBA00004418"/>
    </source>
</evidence>
<dbReference type="PANTHER" id="PTHR36507">
    <property type="entry name" value="BLL1555 PROTEIN"/>
    <property type="match status" value="1"/>
</dbReference>